<dbReference type="PANTHER" id="PTHR30287:SF1">
    <property type="entry name" value="INNER MEMBRANE PROTEIN"/>
    <property type="match status" value="1"/>
</dbReference>
<protein>
    <recommendedName>
        <fullName evidence="8">ABC3 transporter permease C-terminal domain-containing protein</fullName>
    </recommendedName>
</protein>
<feature type="coiled-coil region" evidence="6">
    <location>
        <begin position="399"/>
        <end position="576"/>
    </location>
</feature>
<dbReference type="EMBL" id="CP011391">
    <property type="protein sequence ID" value="AMK53889.1"/>
    <property type="molecule type" value="Genomic_DNA"/>
</dbReference>
<gene>
    <name evidence="9" type="ORF">AALO17_07550</name>
</gene>
<keyword evidence="5 7" id="KW-0472">Membrane</keyword>
<dbReference type="RefSeq" id="WP_067555601.1">
    <property type="nucleotide sequence ID" value="NZ_CP011391.1"/>
</dbReference>
<feature type="transmembrane region" description="Helical" evidence="7">
    <location>
        <begin position="1096"/>
        <end position="1116"/>
    </location>
</feature>
<evidence type="ECO:0000256" key="6">
    <source>
        <dbReference type="SAM" id="Coils"/>
    </source>
</evidence>
<feature type="transmembrane region" description="Helical" evidence="7">
    <location>
        <begin position="607"/>
        <end position="628"/>
    </location>
</feature>
<feature type="transmembrane region" description="Helical" evidence="7">
    <location>
        <begin position="1004"/>
        <end position="1025"/>
    </location>
</feature>
<evidence type="ECO:0000256" key="4">
    <source>
        <dbReference type="ARBA" id="ARBA00022989"/>
    </source>
</evidence>
<dbReference type="GO" id="GO:0005886">
    <property type="term" value="C:plasma membrane"/>
    <property type="evidence" value="ECO:0007669"/>
    <property type="project" value="UniProtKB-SubCell"/>
</dbReference>
<sequence length="1134" mass="124972">MPPVLLKETLVEIRRSLGRFLSILLIVALGVAFFAGVKASPPDMKASADDYFDRYGLQDIQVFSTLGLDRQDLDAMREVPGAESVQGLYNQDVLVRIDKSEQVWKLFSLPENPEMNLIRVEEGRLPEKPDECLIEGGSMESGLKGTFAIGDKVRIESGTKDPLSDTLKHEEYTVVGTGFTPRYLSFEKGTSAIGSGSVDGFLFVPEAAVKSGYYTEADVTVSGARELDAYSDAYFDVTDPVVKKLEAIADARIEARLKDPRQELTDARQQLKEETEKGEKQLADARQQIRDGEAEIADSEKTLTDSRSQLDAGWAQLNQGQAQLDRSQQQVSSGLAQIRQAQAQKASLEQAQAQIRDGLTQAQTGRDQAQAGLDQINAGLTRIDAGLAQIDTAALAAQKQQLETGIASLQTQIEAVEGTDPEAAQAMKAQLAQLQASLAQVQGALDTAADLQAQKTQLEAQKQTAQAGLEEADAAIADLNAKQKQVSDGLAQIRAAEARLPELEAAQTQIDASRSQLETSRNELNIHERQYESGQAKLEQGRRDLTKAKAELADGEKKLKEETEKGQKKIEDAQKELDELEPQWIVLDRNSFYSYRDYQSCADRMDGIASVFPVFFFLVAALVCMTTMTRMVDEQRSTIGTLKALGYAWWQIAMKYILYSLLASILGSILGCAVGMVVFPCIIFYAWNTMYTIDTIKTVWQPGLMLLASGSVTLVILVTTLFSIGRELREVPSQLMRPKAGVAGKQILLEKVPAIWQRIPFLHKVTLRNIFRYKKRFFMTVIGISGCSALLVAGFGINDSISSIVSEQFGAIYQYDAAVTADNDALSDPLKKLEGVTGVYEEQDLPVTLDMDGNKAAATLHIIPDGTQGKKLTDFVHLDSLDKEPLTVPEEGALVSQKMAEKLGLKAGSKLTLETADDQKLETTVADVFSQYVGHQVYVSQKTFDDWHVAEQPQDVYLLKTSDQSDDFEEALGGNIMLLDDVRSVSFYSKLQQNFLDMIGSIKMVVVVLVISAAMLAFVVLYNLANVNISERMREIATIKVLGYTEREVDAYVNRESLILAMIGGGTGLILGIWLHRLIMNLAELDDVMFGRIISPLSYLFAFGLTVLFALLVNFVMRFRLRKVEMVESLKAVE</sequence>
<dbReference type="Proteomes" id="UP000069771">
    <property type="component" value="Chromosome"/>
</dbReference>
<feature type="coiled-coil region" evidence="6">
    <location>
        <begin position="257"/>
        <end position="302"/>
    </location>
</feature>
<feature type="transmembrane region" description="Helical" evidence="7">
    <location>
        <begin position="777"/>
        <end position="797"/>
    </location>
</feature>
<dbReference type="Pfam" id="PF02687">
    <property type="entry name" value="FtsX"/>
    <property type="match status" value="2"/>
</dbReference>
<keyword evidence="10" id="KW-1185">Reference proteome</keyword>
<feature type="transmembrane region" description="Helical" evidence="7">
    <location>
        <begin position="699"/>
        <end position="724"/>
    </location>
</feature>
<dbReference type="PATRIC" id="fig|1702221.3.peg.731"/>
<dbReference type="InterPro" id="IPR038766">
    <property type="entry name" value="Membrane_comp_ABC_pdt"/>
</dbReference>
<feature type="domain" description="ABC3 transporter permease C-terminal" evidence="8">
    <location>
        <begin position="611"/>
        <end position="724"/>
    </location>
</feature>
<feature type="transmembrane region" description="Helical" evidence="7">
    <location>
        <begin position="656"/>
        <end position="687"/>
    </location>
</feature>
<keyword evidence="3 7" id="KW-0812">Transmembrane</keyword>
<evidence type="ECO:0000313" key="10">
    <source>
        <dbReference type="Proteomes" id="UP000069771"/>
    </source>
</evidence>
<dbReference type="SUPFAM" id="SSF90257">
    <property type="entry name" value="Myosin rod fragments"/>
    <property type="match status" value="1"/>
</dbReference>
<dbReference type="AlphaFoldDB" id="A0A140DTB2"/>
<evidence type="ECO:0000256" key="3">
    <source>
        <dbReference type="ARBA" id="ARBA00022692"/>
    </source>
</evidence>
<dbReference type="GeneID" id="78477560"/>
<accession>A0A140DTB2</accession>
<evidence type="ECO:0000256" key="5">
    <source>
        <dbReference type="ARBA" id="ARBA00023136"/>
    </source>
</evidence>
<dbReference type="OrthoDB" id="5137249at2"/>
<feature type="transmembrane region" description="Helical" evidence="7">
    <location>
        <begin position="20"/>
        <end position="37"/>
    </location>
</feature>
<dbReference type="InterPro" id="IPR003838">
    <property type="entry name" value="ABC3_permease_C"/>
</dbReference>
<feature type="domain" description="ABC3 transporter permease C-terminal" evidence="8">
    <location>
        <begin position="1008"/>
        <end position="1125"/>
    </location>
</feature>
<proteinExistence type="predicted"/>
<keyword evidence="6" id="KW-0175">Coiled coil</keyword>
<dbReference type="Gene3D" id="1.10.287.1490">
    <property type="match status" value="2"/>
</dbReference>
<feature type="transmembrane region" description="Helical" evidence="7">
    <location>
        <begin position="1057"/>
        <end position="1076"/>
    </location>
</feature>
<dbReference type="STRING" id="1702221.AALO17_07550"/>
<name>A0A140DTB2_9FIRM</name>
<evidence type="ECO:0000256" key="1">
    <source>
        <dbReference type="ARBA" id="ARBA00004651"/>
    </source>
</evidence>
<comment type="subcellular location">
    <subcellularLocation>
        <location evidence="1">Cell membrane</location>
        <topology evidence="1">Multi-pass membrane protein</topology>
    </subcellularLocation>
</comment>
<organism evidence="9 10">
    <name type="scientific">Faecalibaculum rodentium</name>
    <dbReference type="NCBI Taxonomy" id="1702221"/>
    <lineage>
        <taxon>Bacteria</taxon>
        <taxon>Bacillati</taxon>
        <taxon>Bacillota</taxon>
        <taxon>Erysipelotrichia</taxon>
        <taxon>Erysipelotrichales</taxon>
        <taxon>Erysipelotrichaceae</taxon>
        <taxon>Faecalibaculum</taxon>
    </lineage>
</organism>
<keyword evidence="2" id="KW-1003">Cell membrane</keyword>
<evidence type="ECO:0000259" key="8">
    <source>
        <dbReference type="Pfam" id="PF02687"/>
    </source>
</evidence>
<reference evidence="9 10" key="1">
    <citation type="journal article" date="2016" name="Gut Pathog.">
        <title>Whole genome sequencing of "Faecalibaculum rodentium" ALO17, isolated from C57BL/6J laboratory mouse feces.</title>
        <authorList>
            <person name="Lim S."/>
            <person name="Chang D.H."/>
            <person name="Ahn S."/>
            <person name="Kim B.C."/>
        </authorList>
    </citation>
    <scope>NUCLEOTIDE SEQUENCE [LARGE SCALE GENOMIC DNA]</scope>
    <source>
        <strain evidence="9 10">Alo17</strain>
    </source>
</reference>
<dbReference type="KEGG" id="fro:AALO17_07550"/>
<evidence type="ECO:0000256" key="2">
    <source>
        <dbReference type="ARBA" id="ARBA00022475"/>
    </source>
</evidence>
<keyword evidence="4 7" id="KW-1133">Transmembrane helix</keyword>
<evidence type="ECO:0000256" key="7">
    <source>
        <dbReference type="SAM" id="Phobius"/>
    </source>
</evidence>
<dbReference type="PANTHER" id="PTHR30287">
    <property type="entry name" value="MEMBRANE COMPONENT OF PREDICTED ABC SUPERFAMILY METABOLITE UPTAKE TRANSPORTER"/>
    <property type="match status" value="1"/>
</dbReference>
<evidence type="ECO:0000313" key="9">
    <source>
        <dbReference type="EMBL" id="AMK53889.1"/>
    </source>
</evidence>